<reference evidence="1" key="2">
    <citation type="submission" date="2021-09" db="EMBL/GenBank/DDBJ databases">
        <authorList>
            <person name="Jia N."/>
            <person name="Wang J."/>
            <person name="Shi W."/>
            <person name="Du L."/>
            <person name="Sun Y."/>
            <person name="Zhan W."/>
            <person name="Jiang J."/>
            <person name="Wang Q."/>
            <person name="Zhang B."/>
            <person name="Ji P."/>
            <person name="Sakyi L.B."/>
            <person name="Cui X."/>
            <person name="Yuan T."/>
            <person name="Jiang B."/>
            <person name="Yang W."/>
            <person name="Lam T.T.-Y."/>
            <person name="Chang Q."/>
            <person name="Ding S."/>
            <person name="Wang X."/>
            <person name="Zhu J."/>
            <person name="Ruan X."/>
            <person name="Zhao L."/>
            <person name="Wei J."/>
            <person name="Que T."/>
            <person name="Du C."/>
            <person name="Cheng J."/>
            <person name="Dai P."/>
            <person name="Han X."/>
            <person name="Huang E."/>
            <person name="Gao Y."/>
            <person name="Liu J."/>
            <person name="Shao H."/>
            <person name="Ye R."/>
            <person name="Li L."/>
            <person name="Wei W."/>
            <person name="Wang X."/>
            <person name="Wang C."/>
            <person name="Huo Q."/>
            <person name="Li W."/>
            <person name="Guo W."/>
            <person name="Chen H."/>
            <person name="Chen S."/>
            <person name="Zhou L."/>
            <person name="Zhou L."/>
            <person name="Ni X."/>
            <person name="Tian J."/>
            <person name="Zhou Y."/>
            <person name="Sheng Y."/>
            <person name="Liu T."/>
            <person name="Pan Y."/>
            <person name="Xia L."/>
            <person name="Li J."/>
            <person name="Zhao F."/>
            <person name="Cao W."/>
        </authorList>
    </citation>
    <scope>NUCLEOTIDE SEQUENCE</scope>
    <source>
        <strain evidence="1">Rsan-2018</strain>
        <tissue evidence="1">Larvae</tissue>
    </source>
</reference>
<accession>A0A9D4QC21</accession>
<evidence type="ECO:0008006" key="3">
    <source>
        <dbReference type="Google" id="ProtNLM"/>
    </source>
</evidence>
<keyword evidence="2" id="KW-1185">Reference proteome</keyword>
<organism evidence="1 2">
    <name type="scientific">Rhipicephalus sanguineus</name>
    <name type="common">Brown dog tick</name>
    <name type="synonym">Ixodes sanguineus</name>
    <dbReference type="NCBI Taxonomy" id="34632"/>
    <lineage>
        <taxon>Eukaryota</taxon>
        <taxon>Metazoa</taxon>
        <taxon>Ecdysozoa</taxon>
        <taxon>Arthropoda</taxon>
        <taxon>Chelicerata</taxon>
        <taxon>Arachnida</taxon>
        <taxon>Acari</taxon>
        <taxon>Parasitiformes</taxon>
        <taxon>Ixodida</taxon>
        <taxon>Ixodoidea</taxon>
        <taxon>Ixodidae</taxon>
        <taxon>Rhipicephalinae</taxon>
        <taxon>Rhipicephalus</taxon>
        <taxon>Rhipicephalus</taxon>
    </lineage>
</organism>
<comment type="caution">
    <text evidence="1">The sequence shown here is derived from an EMBL/GenBank/DDBJ whole genome shotgun (WGS) entry which is preliminary data.</text>
</comment>
<gene>
    <name evidence="1" type="ORF">HPB52_002339</name>
</gene>
<evidence type="ECO:0000313" key="2">
    <source>
        <dbReference type="Proteomes" id="UP000821837"/>
    </source>
</evidence>
<name>A0A9D4QC21_RHISA</name>
<proteinExistence type="predicted"/>
<dbReference type="AlphaFoldDB" id="A0A9D4QC21"/>
<dbReference type="VEuPathDB" id="VectorBase:RSAN_051454"/>
<dbReference type="EMBL" id="JABSTV010001246">
    <property type="protein sequence ID" value="KAH7975511.1"/>
    <property type="molecule type" value="Genomic_DNA"/>
</dbReference>
<dbReference type="VEuPathDB" id="VectorBase:RSAN_026841"/>
<dbReference type="VEuPathDB" id="VectorBase:RSAN_055903"/>
<sequence>MSGTSRGVQALFRQEVPQAVYVHCMNHRLNLVIVDVCKAIKPQFVLSEGRPVEEESPDSKETFRVKVFLPVLDHLIAELTRRFTENNDVLCGVSALHPQSENFMDISLLKPFAEHYACDIDSVEVECKARSRYAASLPTLKHKLGTMKDIRTIRMPDMFISKAHISEDDSQYEDCRILPPNLLKRPRHLKEFFAYFYTLGCDPMKNADVEESKDWSCSYVLDNEKAMTFAYDTPTTITYKLCISRKNVSGLQYGITVAGLEYSDAADLCELGKFPVLTAVKNTLMFFKNSYNSPHDYEKCLSSRRSAEEGPTNGDQ</sequence>
<reference evidence="1" key="1">
    <citation type="journal article" date="2020" name="Cell">
        <title>Large-Scale Comparative Analyses of Tick Genomes Elucidate Their Genetic Diversity and Vector Capacities.</title>
        <authorList>
            <consortium name="Tick Genome and Microbiome Consortium (TIGMIC)"/>
            <person name="Jia N."/>
            <person name="Wang J."/>
            <person name="Shi W."/>
            <person name="Du L."/>
            <person name="Sun Y."/>
            <person name="Zhan W."/>
            <person name="Jiang J.F."/>
            <person name="Wang Q."/>
            <person name="Zhang B."/>
            <person name="Ji P."/>
            <person name="Bell-Sakyi L."/>
            <person name="Cui X.M."/>
            <person name="Yuan T.T."/>
            <person name="Jiang B.G."/>
            <person name="Yang W.F."/>
            <person name="Lam T.T."/>
            <person name="Chang Q.C."/>
            <person name="Ding S.J."/>
            <person name="Wang X.J."/>
            <person name="Zhu J.G."/>
            <person name="Ruan X.D."/>
            <person name="Zhao L."/>
            <person name="Wei J.T."/>
            <person name="Ye R.Z."/>
            <person name="Que T.C."/>
            <person name="Du C.H."/>
            <person name="Zhou Y.H."/>
            <person name="Cheng J.X."/>
            <person name="Dai P.F."/>
            <person name="Guo W.B."/>
            <person name="Han X.H."/>
            <person name="Huang E.J."/>
            <person name="Li L.F."/>
            <person name="Wei W."/>
            <person name="Gao Y.C."/>
            <person name="Liu J.Z."/>
            <person name="Shao H.Z."/>
            <person name="Wang X."/>
            <person name="Wang C.C."/>
            <person name="Yang T.C."/>
            <person name="Huo Q.B."/>
            <person name="Li W."/>
            <person name="Chen H.Y."/>
            <person name="Chen S.E."/>
            <person name="Zhou L.G."/>
            <person name="Ni X.B."/>
            <person name="Tian J.H."/>
            <person name="Sheng Y."/>
            <person name="Liu T."/>
            <person name="Pan Y.S."/>
            <person name="Xia L.Y."/>
            <person name="Li J."/>
            <person name="Zhao F."/>
            <person name="Cao W.C."/>
        </authorList>
    </citation>
    <scope>NUCLEOTIDE SEQUENCE</scope>
    <source>
        <strain evidence="1">Rsan-2018</strain>
    </source>
</reference>
<protein>
    <recommendedName>
        <fullName evidence="3">DUF4371 domain-containing protein</fullName>
    </recommendedName>
</protein>
<dbReference type="Proteomes" id="UP000821837">
    <property type="component" value="Chromosome 10"/>
</dbReference>
<evidence type="ECO:0000313" key="1">
    <source>
        <dbReference type="EMBL" id="KAH7975511.1"/>
    </source>
</evidence>